<reference evidence="3" key="1">
    <citation type="submission" date="2017-09" db="EMBL/GenBank/DDBJ databases">
        <title>Depth-based differentiation of microbial function through sediment-hosted aquifers and enrichment of novel symbionts in the deep terrestrial subsurface.</title>
        <authorList>
            <person name="Probst A.J."/>
            <person name="Ladd B."/>
            <person name="Jarett J.K."/>
            <person name="Geller-Mcgrath D.E."/>
            <person name="Sieber C.M.K."/>
            <person name="Emerson J.B."/>
            <person name="Anantharaman K."/>
            <person name="Thomas B.C."/>
            <person name="Malmstrom R."/>
            <person name="Stieglmeier M."/>
            <person name="Klingl A."/>
            <person name="Woyke T."/>
            <person name="Ryan C.M."/>
            <person name="Banfield J.F."/>
        </authorList>
    </citation>
    <scope>NUCLEOTIDE SEQUENCE [LARGE SCALE GENOMIC DNA]</scope>
</reference>
<feature type="transmembrane region" description="Helical" evidence="1">
    <location>
        <begin position="37"/>
        <end position="55"/>
    </location>
</feature>
<feature type="transmembrane region" description="Helical" evidence="1">
    <location>
        <begin position="76"/>
        <end position="93"/>
    </location>
</feature>
<feature type="transmembrane region" description="Helical" evidence="1">
    <location>
        <begin position="12"/>
        <end position="31"/>
    </location>
</feature>
<comment type="caution">
    <text evidence="2">The sequence shown here is derived from an EMBL/GenBank/DDBJ whole genome shotgun (WGS) entry which is preliminary data.</text>
</comment>
<organism evidence="2 3">
    <name type="scientific">Candidatus Taylorbacteria bacterium CG10_big_fil_rev_8_21_14_0_10_41_48</name>
    <dbReference type="NCBI Taxonomy" id="1975024"/>
    <lineage>
        <taxon>Bacteria</taxon>
        <taxon>Candidatus Tayloriibacteriota</taxon>
    </lineage>
</organism>
<gene>
    <name evidence="2" type="ORF">COV01_01280</name>
</gene>
<dbReference type="Proteomes" id="UP000228700">
    <property type="component" value="Unassembled WGS sequence"/>
</dbReference>
<keyword evidence="1" id="KW-1133">Transmembrane helix</keyword>
<accession>A0A2M8LCN2</accession>
<proteinExistence type="predicted"/>
<evidence type="ECO:0000256" key="1">
    <source>
        <dbReference type="SAM" id="Phobius"/>
    </source>
</evidence>
<evidence type="ECO:0000313" key="2">
    <source>
        <dbReference type="EMBL" id="PJE74379.1"/>
    </source>
</evidence>
<name>A0A2M8LCN2_9BACT</name>
<dbReference type="AlphaFoldDB" id="A0A2M8LCN2"/>
<sequence>MNFSENKGEIIAGAVLVLLLLLLFNPFGFIMLSNTSMMVLALFVVAFLVFIGLVWRSRATDERELAHQHAAARISYALGVNVLAVGIVVQSFMHELNLWLPLALGVMVLAKICASIYYKHKH</sequence>
<evidence type="ECO:0000313" key="3">
    <source>
        <dbReference type="Proteomes" id="UP000228700"/>
    </source>
</evidence>
<evidence type="ECO:0008006" key="4">
    <source>
        <dbReference type="Google" id="ProtNLM"/>
    </source>
</evidence>
<protein>
    <recommendedName>
        <fullName evidence="4">DUF2178 domain-containing protein</fullName>
    </recommendedName>
</protein>
<dbReference type="EMBL" id="PFEQ01000004">
    <property type="protein sequence ID" value="PJE74379.1"/>
    <property type="molecule type" value="Genomic_DNA"/>
</dbReference>
<keyword evidence="1" id="KW-0812">Transmembrane</keyword>
<keyword evidence="1" id="KW-0472">Membrane</keyword>
<feature type="transmembrane region" description="Helical" evidence="1">
    <location>
        <begin position="99"/>
        <end position="118"/>
    </location>
</feature>